<gene>
    <name evidence="2" type="ORF">CMV_021791</name>
</gene>
<evidence type="ECO:0000313" key="2">
    <source>
        <dbReference type="EMBL" id="KAF3952677.1"/>
    </source>
</evidence>
<dbReference type="EMBL" id="JRKL02004400">
    <property type="protein sequence ID" value="KAF3952677.1"/>
    <property type="molecule type" value="Genomic_DNA"/>
</dbReference>
<name>A0A8J4VC98_9ROSI</name>
<dbReference type="OrthoDB" id="10474770at2759"/>
<comment type="caution">
    <text evidence="2">The sequence shown here is derived from an EMBL/GenBank/DDBJ whole genome shotgun (WGS) entry which is preliminary data.</text>
</comment>
<keyword evidence="3" id="KW-1185">Reference proteome</keyword>
<keyword evidence="1" id="KW-0732">Signal</keyword>
<dbReference type="AlphaFoldDB" id="A0A8J4VC98"/>
<evidence type="ECO:0000313" key="3">
    <source>
        <dbReference type="Proteomes" id="UP000737018"/>
    </source>
</evidence>
<reference evidence="2" key="1">
    <citation type="submission" date="2020-03" db="EMBL/GenBank/DDBJ databases">
        <title>Castanea mollissima Vanexum genome sequencing.</title>
        <authorList>
            <person name="Staton M."/>
        </authorList>
    </citation>
    <scope>NUCLEOTIDE SEQUENCE</scope>
    <source>
        <tissue evidence="2">Leaf</tissue>
    </source>
</reference>
<evidence type="ECO:0000256" key="1">
    <source>
        <dbReference type="SAM" id="SignalP"/>
    </source>
</evidence>
<feature type="signal peptide" evidence="1">
    <location>
        <begin position="1"/>
        <end position="24"/>
    </location>
</feature>
<accession>A0A8J4VC98</accession>
<protein>
    <submittedName>
        <fullName evidence="2">Uncharacterized protein</fullName>
    </submittedName>
</protein>
<proteinExistence type="predicted"/>
<dbReference type="Proteomes" id="UP000737018">
    <property type="component" value="Unassembled WGS sequence"/>
</dbReference>
<feature type="chain" id="PRO_5035298964" evidence="1">
    <location>
        <begin position="25"/>
        <end position="85"/>
    </location>
</feature>
<organism evidence="2 3">
    <name type="scientific">Castanea mollissima</name>
    <name type="common">Chinese chestnut</name>
    <dbReference type="NCBI Taxonomy" id="60419"/>
    <lineage>
        <taxon>Eukaryota</taxon>
        <taxon>Viridiplantae</taxon>
        <taxon>Streptophyta</taxon>
        <taxon>Embryophyta</taxon>
        <taxon>Tracheophyta</taxon>
        <taxon>Spermatophyta</taxon>
        <taxon>Magnoliopsida</taxon>
        <taxon>eudicotyledons</taxon>
        <taxon>Gunneridae</taxon>
        <taxon>Pentapetalae</taxon>
        <taxon>rosids</taxon>
        <taxon>fabids</taxon>
        <taxon>Fagales</taxon>
        <taxon>Fagaceae</taxon>
        <taxon>Castanea</taxon>
    </lineage>
</organism>
<sequence length="85" mass="9170">MAFSRILFCMFMLLVITNLQSQAAMEGPPSVTDLRPAADAPVWGCDPGPCKTKCCYCTVVHTRPVCATCCDDDETGVNPTISQQP</sequence>